<dbReference type="InterPro" id="IPR011748">
    <property type="entry name" value="Unchr_phage_tail-like"/>
</dbReference>
<dbReference type="Pfam" id="PF09684">
    <property type="entry name" value="Tail_P2_I"/>
    <property type="match status" value="1"/>
</dbReference>
<dbReference type="InterPro" id="IPR006521">
    <property type="entry name" value="Tail_protein_I"/>
</dbReference>
<organism evidence="1 2">
    <name type="scientific">Mastigocoleus testarum BC008</name>
    <dbReference type="NCBI Taxonomy" id="371196"/>
    <lineage>
        <taxon>Bacteria</taxon>
        <taxon>Bacillati</taxon>
        <taxon>Cyanobacteriota</taxon>
        <taxon>Cyanophyceae</taxon>
        <taxon>Nostocales</taxon>
        <taxon>Hapalosiphonaceae</taxon>
        <taxon>Mastigocoleus</taxon>
    </lineage>
</organism>
<dbReference type="AlphaFoldDB" id="A0A0V7ZMJ2"/>
<reference evidence="1 2" key="1">
    <citation type="journal article" date="2015" name="Genome Announc.">
        <title>Draft Genome of the Euendolithic (true boring) Cyanobacterium Mastigocoleus testarum strain BC008.</title>
        <authorList>
            <person name="Guida B.S."/>
            <person name="Garcia-Pichel F."/>
        </authorList>
    </citation>
    <scope>NUCLEOTIDE SEQUENCE [LARGE SCALE GENOMIC DNA]</scope>
    <source>
        <strain evidence="1 2">BC008</strain>
    </source>
</reference>
<dbReference type="EMBL" id="LMTZ01000105">
    <property type="protein sequence ID" value="KST65729.1"/>
    <property type="molecule type" value="Genomic_DNA"/>
</dbReference>
<keyword evidence="2" id="KW-1185">Reference proteome</keyword>
<evidence type="ECO:0000313" key="2">
    <source>
        <dbReference type="Proteomes" id="UP000053372"/>
    </source>
</evidence>
<proteinExistence type="predicted"/>
<accession>A0A0V7ZMJ2</accession>
<gene>
    <name evidence="1" type="ORF">BC008_22395</name>
</gene>
<protein>
    <submittedName>
        <fullName evidence="1">Phage tail protein</fullName>
    </submittedName>
</protein>
<evidence type="ECO:0000313" key="1">
    <source>
        <dbReference type="EMBL" id="KST65729.1"/>
    </source>
</evidence>
<comment type="caution">
    <text evidence="1">The sequence shown here is derived from an EMBL/GenBank/DDBJ whole genome shotgun (WGS) entry which is preliminary data.</text>
</comment>
<dbReference type="NCBIfam" id="TIGR02242">
    <property type="entry name" value="tail_TIGR02242"/>
    <property type="match status" value="1"/>
</dbReference>
<name>A0A0V7ZMJ2_9CYAN</name>
<dbReference type="Proteomes" id="UP000053372">
    <property type="component" value="Unassembled WGS sequence"/>
</dbReference>
<sequence>MTQISPHPPLIVQITSMQPPQTGASTALALQASENEDNLPDNLLLYPGEPGEILVSLKNTKSLSQQWKLEIKGDFPVGWCSWNNSDFQEITPQQRLELPISLMVPEDFFENQWALDRSQQRLQIDYQIYISVFNQTRGEIQQVACQVFKLCVRPDTSYSDFLPSIYREIDFVGRLLSIFEQAFDPVVQTIDAMWAYLDPLTAPEALLPFLAHWVAWDIDNRWSLDIQRRLIRNAIALYRWHGTRHGLRLYLHLYTGLPLDEHLPEIDKHISIREVFNDGFVLGPTRIGEDSMLGGGRPYHFIIHLRVPESHHIDINLVREIIEQQKPAFSTYELSL</sequence>
<dbReference type="OrthoDB" id="370073at2"/>